<sequence>MEYLGRDLIDRINNIMKIECVFLKIPMTWKGTIDFSEVSSKKSCPQKLYFKADLKSVAIFFWKISPSEFLQYRRRRQKK</sequence>
<evidence type="ECO:0000313" key="1">
    <source>
        <dbReference type="EMBL" id="AOP33164.1"/>
    </source>
</evidence>
<gene>
    <name evidence="1" type="ORF">A0128_04430</name>
</gene>
<proteinExistence type="predicted"/>
<dbReference type="Proteomes" id="UP000094197">
    <property type="component" value="Chromosome 1"/>
</dbReference>
<dbReference type="AlphaFoldDB" id="A0A1D7UUD3"/>
<dbReference type="EMBL" id="CP015217">
    <property type="protein sequence ID" value="AOP33164.1"/>
    <property type="molecule type" value="Genomic_DNA"/>
</dbReference>
<reference evidence="1 2" key="1">
    <citation type="submission" date="2016-04" db="EMBL/GenBank/DDBJ databases">
        <title>Complete genome seqeunce of Leptospira alstonii serovar Room22.</title>
        <authorList>
            <person name="Nally J.E."/>
            <person name="Bayles D.O."/>
            <person name="Hurley D."/>
            <person name="Fanning S."/>
            <person name="McMahon B.J."/>
            <person name="Arent Z."/>
        </authorList>
    </citation>
    <scope>NUCLEOTIDE SEQUENCE [LARGE SCALE GENOMIC DNA]</scope>
    <source>
        <strain evidence="1 2">GWTS #1</strain>
    </source>
</reference>
<protein>
    <submittedName>
        <fullName evidence="1">Uncharacterized protein</fullName>
    </submittedName>
</protein>
<keyword evidence="2" id="KW-1185">Reference proteome</keyword>
<organism evidence="1 2">
    <name type="scientific">Leptospira tipperaryensis</name>
    <dbReference type="NCBI Taxonomy" id="2564040"/>
    <lineage>
        <taxon>Bacteria</taxon>
        <taxon>Pseudomonadati</taxon>
        <taxon>Spirochaetota</taxon>
        <taxon>Spirochaetia</taxon>
        <taxon>Leptospirales</taxon>
        <taxon>Leptospiraceae</taxon>
        <taxon>Leptospira</taxon>
    </lineage>
</organism>
<accession>A0A1D7UUD3</accession>
<dbReference type="KEGG" id="laj:A0128_04430"/>
<evidence type="ECO:0000313" key="2">
    <source>
        <dbReference type="Proteomes" id="UP000094197"/>
    </source>
</evidence>
<name>A0A1D7UUD3_9LEPT</name>